<evidence type="ECO:0000313" key="2">
    <source>
        <dbReference type="EMBL" id="DAD48080.1"/>
    </source>
</evidence>
<protein>
    <recommendedName>
        <fullName evidence="1">Peptidase A1 domain-containing protein</fullName>
    </recommendedName>
</protein>
<evidence type="ECO:0000313" key="3">
    <source>
        <dbReference type="Proteomes" id="UP000607653"/>
    </source>
</evidence>
<dbReference type="AlphaFoldDB" id="A0A822ZU34"/>
<accession>A0A822ZU34</accession>
<proteinExistence type="predicted"/>
<dbReference type="Proteomes" id="UP000607653">
    <property type="component" value="Unassembled WGS sequence"/>
</dbReference>
<organism evidence="2 3">
    <name type="scientific">Nelumbo nucifera</name>
    <name type="common">Sacred lotus</name>
    <dbReference type="NCBI Taxonomy" id="4432"/>
    <lineage>
        <taxon>Eukaryota</taxon>
        <taxon>Viridiplantae</taxon>
        <taxon>Streptophyta</taxon>
        <taxon>Embryophyta</taxon>
        <taxon>Tracheophyta</taxon>
        <taxon>Spermatophyta</taxon>
        <taxon>Magnoliopsida</taxon>
        <taxon>Proteales</taxon>
        <taxon>Nelumbonaceae</taxon>
        <taxon>Nelumbo</taxon>
    </lineage>
</organism>
<dbReference type="PROSITE" id="PS51767">
    <property type="entry name" value="PEPTIDASE_A1"/>
    <property type="match status" value="1"/>
</dbReference>
<keyword evidence="3" id="KW-1185">Reference proteome</keyword>
<feature type="domain" description="Peptidase A1" evidence="1">
    <location>
        <begin position="87"/>
        <end position="113"/>
    </location>
</feature>
<comment type="caution">
    <text evidence="2">The sequence shown here is derived from an EMBL/GenBank/DDBJ whole genome shotgun (WGS) entry which is preliminary data.</text>
</comment>
<dbReference type="SUPFAM" id="SSF50630">
    <property type="entry name" value="Acid proteases"/>
    <property type="match status" value="1"/>
</dbReference>
<evidence type="ECO:0000259" key="1">
    <source>
        <dbReference type="PROSITE" id="PS51767"/>
    </source>
</evidence>
<dbReference type="InterPro" id="IPR021109">
    <property type="entry name" value="Peptidase_aspartic_dom_sf"/>
</dbReference>
<gene>
    <name evidence="2" type="ORF">HUJ06_018017</name>
</gene>
<reference evidence="2 3" key="1">
    <citation type="journal article" date="2020" name="Mol. Biol. Evol.">
        <title>Distinct Expression and Methylation Patterns for Genes with Different Fates following a Single Whole-Genome Duplication in Flowering Plants.</title>
        <authorList>
            <person name="Shi T."/>
            <person name="Rahmani R.S."/>
            <person name="Gugger P.F."/>
            <person name="Wang M."/>
            <person name="Li H."/>
            <person name="Zhang Y."/>
            <person name="Li Z."/>
            <person name="Wang Q."/>
            <person name="Van de Peer Y."/>
            <person name="Marchal K."/>
            <person name="Chen J."/>
        </authorList>
    </citation>
    <scope>NUCLEOTIDE SEQUENCE [LARGE SCALE GENOMIC DNA]</scope>
    <source>
        <tissue evidence="2">Leaf</tissue>
    </source>
</reference>
<dbReference type="InterPro" id="IPR033121">
    <property type="entry name" value="PEPTIDASE_A1"/>
</dbReference>
<dbReference type="Gene3D" id="2.40.70.10">
    <property type="entry name" value="Acid Proteases"/>
    <property type="match status" value="1"/>
</dbReference>
<name>A0A822ZU34_NELNU</name>
<sequence>MTHGDEARKKESVRQSTHRDLTRIQTLFRRITERMNQNMVSRLTEKKLVGLKPMVAPAAASESDTSESARRLVETLESGFNLGSGEQFMDVFVGTPPKHFSLILDIGSDLNWI</sequence>
<dbReference type="EMBL" id="DUZY01000008">
    <property type="protein sequence ID" value="DAD48080.1"/>
    <property type="molecule type" value="Genomic_DNA"/>
</dbReference>